<dbReference type="SUPFAM" id="SSF53474">
    <property type="entry name" value="alpha/beta-Hydrolases"/>
    <property type="match status" value="1"/>
</dbReference>
<dbReference type="PANTHER" id="PTHR48081:SF8">
    <property type="entry name" value="ALPHA_BETA HYDROLASE FOLD-3 DOMAIN-CONTAINING PROTEIN-RELATED"/>
    <property type="match status" value="1"/>
</dbReference>
<dbReference type="InterPro" id="IPR029058">
    <property type="entry name" value="AB_hydrolase_fold"/>
</dbReference>
<dbReference type="Proteomes" id="UP001595699">
    <property type="component" value="Unassembled WGS sequence"/>
</dbReference>
<evidence type="ECO:0000256" key="1">
    <source>
        <dbReference type="ARBA" id="ARBA00022801"/>
    </source>
</evidence>
<dbReference type="Gene3D" id="3.40.50.1820">
    <property type="entry name" value="alpha/beta hydrolase"/>
    <property type="match status" value="1"/>
</dbReference>
<protein>
    <submittedName>
        <fullName evidence="3">Alpha/beta hydrolase fold domain-containing protein</fullName>
    </submittedName>
</protein>
<dbReference type="InterPro" id="IPR050300">
    <property type="entry name" value="GDXG_lipolytic_enzyme"/>
</dbReference>
<reference evidence="4" key="1">
    <citation type="journal article" date="2019" name="Int. J. Syst. Evol. Microbiol.">
        <title>The Global Catalogue of Microorganisms (GCM) 10K type strain sequencing project: providing services to taxonomists for standard genome sequencing and annotation.</title>
        <authorList>
            <consortium name="The Broad Institute Genomics Platform"/>
            <consortium name="The Broad Institute Genome Sequencing Center for Infectious Disease"/>
            <person name="Wu L."/>
            <person name="Ma J."/>
        </authorList>
    </citation>
    <scope>NUCLEOTIDE SEQUENCE [LARGE SCALE GENOMIC DNA]</scope>
    <source>
        <strain evidence="4">CGMCC 4.7241</strain>
    </source>
</reference>
<dbReference type="EMBL" id="JBHRZH010000020">
    <property type="protein sequence ID" value="MFC3763740.1"/>
    <property type="molecule type" value="Genomic_DNA"/>
</dbReference>
<name>A0ABV7YJ62_9ACTN</name>
<dbReference type="GO" id="GO:0016787">
    <property type="term" value="F:hydrolase activity"/>
    <property type="evidence" value="ECO:0007669"/>
    <property type="project" value="UniProtKB-KW"/>
</dbReference>
<dbReference type="InterPro" id="IPR013094">
    <property type="entry name" value="AB_hydrolase_3"/>
</dbReference>
<dbReference type="RefSeq" id="WP_205118610.1">
    <property type="nucleotide sequence ID" value="NZ_JAFBCM010000001.1"/>
</dbReference>
<sequence>MPSLLHGIAVPFLRLTRKHRWASAAGLHAAIAKAHEPAPPPEGAVRDDSLGFPVYTVTAGSGGRSRRLLYLHGGGYVFEIAKQHWTLITQLAERLDATVTVPLYPKAPAHTWRDSLPSLGSLVTESVTVMGDSAGGGLALALVHQAIAAGVVPRRVVLIAPFLDATVSSPESVRIDRIDPWLGVDGGREAGRLWAGNDDPARLEVSPLFADQTNLPPTLVFVGSRDCLAPQARDFAERGGPVVELVDQPDLVHVYPLLPIPEARPAIDRIVAFIGT</sequence>
<dbReference type="PANTHER" id="PTHR48081">
    <property type="entry name" value="AB HYDROLASE SUPERFAMILY PROTEIN C4A8.06C"/>
    <property type="match status" value="1"/>
</dbReference>
<feature type="domain" description="Alpha/beta hydrolase fold-3" evidence="2">
    <location>
        <begin position="68"/>
        <end position="255"/>
    </location>
</feature>
<evidence type="ECO:0000313" key="4">
    <source>
        <dbReference type="Proteomes" id="UP001595699"/>
    </source>
</evidence>
<proteinExistence type="predicted"/>
<dbReference type="Pfam" id="PF07859">
    <property type="entry name" value="Abhydrolase_3"/>
    <property type="match status" value="1"/>
</dbReference>
<keyword evidence="4" id="KW-1185">Reference proteome</keyword>
<comment type="caution">
    <text evidence="3">The sequence shown here is derived from an EMBL/GenBank/DDBJ whole genome shotgun (WGS) entry which is preliminary data.</text>
</comment>
<keyword evidence="1 3" id="KW-0378">Hydrolase</keyword>
<organism evidence="3 4">
    <name type="scientific">Tenggerimyces flavus</name>
    <dbReference type="NCBI Taxonomy" id="1708749"/>
    <lineage>
        <taxon>Bacteria</taxon>
        <taxon>Bacillati</taxon>
        <taxon>Actinomycetota</taxon>
        <taxon>Actinomycetes</taxon>
        <taxon>Propionibacteriales</taxon>
        <taxon>Nocardioidaceae</taxon>
        <taxon>Tenggerimyces</taxon>
    </lineage>
</organism>
<evidence type="ECO:0000313" key="3">
    <source>
        <dbReference type="EMBL" id="MFC3763740.1"/>
    </source>
</evidence>
<gene>
    <name evidence="3" type="ORF">ACFOUW_23075</name>
</gene>
<accession>A0ABV7YJ62</accession>
<evidence type="ECO:0000259" key="2">
    <source>
        <dbReference type="Pfam" id="PF07859"/>
    </source>
</evidence>